<sequence>MRTPSARNTGRSCLICGAKSEGANSGVESCRACSAFFRRSVSESAKYVCKNELKCELTRENKRMCRACRLRRCLEVGMLPEHVKSTTIISMDTSGSSTTVEDDDFLESNLTRIPLLANVSTQYHASRSRRFYSELSLLPIGAKKSNAAEPLEAQQLHPCSVELADTLWKTNLRFITDFINITFEEFSNLEASDKYGLYRSFIATLFVYELEEASALNHLEMEQKRQMSRTTYIDFKRPELFFTNRESTADQKFLETWSKACCDPMHFRQLAEIRNLNVSVVERSAIIALLFWNVDDLDMPISEEALAFCYQMRARIMRELHVYYTEILHKDDYCVRLCKILDNVHETNAHASGMRTEIVMYVMAGAMKPDLTLFDLIRV</sequence>
<evidence type="ECO:0000256" key="6">
    <source>
        <dbReference type="ARBA" id="ARBA00023163"/>
    </source>
</evidence>
<keyword evidence="1" id="KW-0479">Metal-binding</keyword>
<dbReference type="PROSITE" id="PS51843">
    <property type="entry name" value="NR_LBD"/>
    <property type="match status" value="1"/>
</dbReference>
<dbReference type="PANTHER" id="PTHR46011:SF6">
    <property type="entry name" value="HIGH ZINC ACTIVATED NUCLEAR RECEPTOR PROTEIN"/>
    <property type="match status" value="1"/>
</dbReference>
<keyword evidence="7" id="KW-0675">Receptor</keyword>
<keyword evidence="6" id="KW-0804">Transcription</keyword>
<evidence type="ECO:0000313" key="12">
    <source>
        <dbReference type="Proteomes" id="UP001328107"/>
    </source>
</evidence>
<dbReference type="EMBL" id="BTRK01000004">
    <property type="protein sequence ID" value="GMR46616.1"/>
    <property type="molecule type" value="Genomic_DNA"/>
</dbReference>
<evidence type="ECO:0008006" key="13">
    <source>
        <dbReference type="Google" id="ProtNLM"/>
    </source>
</evidence>
<dbReference type="GO" id="GO:0043565">
    <property type="term" value="F:sequence-specific DNA binding"/>
    <property type="evidence" value="ECO:0007669"/>
    <property type="project" value="InterPro"/>
</dbReference>
<dbReference type="SUPFAM" id="SSF57716">
    <property type="entry name" value="Glucocorticoid receptor-like (DNA-binding domain)"/>
    <property type="match status" value="1"/>
</dbReference>
<dbReference type="SMART" id="SM00430">
    <property type="entry name" value="HOLI"/>
    <property type="match status" value="1"/>
</dbReference>
<dbReference type="Pfam" id="PF00104">
    <property type="entry name" value="Hormone_recep"/>
    <property type="match status" value="1"/>
</dbReference>
<evidence type="ECO:0000256" key="5">
    <source>
        <dbReference type="ARBA" id="ARBA00023125"/>
    </source>
</evidence>
<protein>
    <recommendedName>
        <fullName evidence="13">Nuclear receptor</fullName>
    </recommendedName>
</protein>
<evidence type="ECO:0000256" key="4">
    <source>
        <dbReference type="ARBA" id="ARBA00023015"/>
    </source>
</evidence>
<dbReference type="Proteomes" id="UP001328107">
    <property type="component" value="Unassembled WGS sequence"/>
</dbReference>
<keyword evidence="2" id="KW-0863">Zinc-finger</keyword>
<keyword evidence="4" id="KW-0805">Transcription regulation</keyword>
<organism evidence="11 12">
    <name type="scientific">Pristionchus mayeri</name>
    <dbReference type="NCBI Taxonomy" id="1317129"/>
    <lineage>
        <taxon>Eukaryota</taxon>
        <taxon>Metazoa</taxon>
        <taxon>Ecdysozoa</taxon>
        <taxon>Nematoda</taxon>
        <taxon>Chromadorea</taxon>
        <taxon>Rhabditida</taxon>
        <taxon>Rhabditina</taxon>
        <taxon>Diplogasteromorpha</taxon>
        <taxon>Diplogasteroidea</taxon>
        <taxon>Neodiplogasteridae</taxon>
        <taxon>Pristionchus</taxon>
    </lineage>
</organism>
<dbReference type="PANTHER" id="PTHR46011">
    <property type="entry name" value="NUCLEAR HORMONE RECEPTOR FAMILY MEMBER NHR-86-RELATED"/>
    <property type="match status" value="1"/>
</dbReference>
<evidence type="ECO:0000256" key="1">
    <source>
        <dbReference type="ARBA" id="ARBA00022723"/>
    </source>
</evidence>
<proteinExistence type="predicted"/>
<accession>A0AAN5CLJ5</accession>
<dbReference type="PRINTS" id="PR00047">
    <property type="entry name" value="STROIDFINGER"/>
</dbReference>
<evidence type="ECO:0000313" key="11">
    <source>
        <dbReference type="EMBL" id="GMR46616.1"/>
    </source>
</evidence>
<keyword evidence="5" id="KW-0238">DNA-binding</keyword>
<evidence type="ECO:0000256" key="7">
    <source>
        <dbReference type="ARBA" id="ARBA00023170"/>
    </source>
</evidence>
<evidence type="ECO:0000256" key="3">
    <source>
        <dbReference type="ARBA" id="ARBA00022833"/>
    </source>
</evidence>
<evidence type="ECO:0000256" key="8">
    <source>
        <dbReference type="ARBA" id="ARBA00023242"/>
    </source>
</evidence>
<evidence type="ECO:0000259" key="9">
    <source>
        <dbReference type="PROSITE" id="PS51030"/>
    </source>
</evidence>
<comment type="caution">
    <text evidence="11">The sequence shown here is derived from an EMBL/GenBank/DDBJ whole genome shotgun (WGS) entry which is preliminary data.</text>
</comment>
<dbReference type="GO" id="GO:0005634">
    <property type="term" value="C:nucleus"/>
    <property type="evidence" value="ECO:0007669"/>
    <property type="project" value="TreeGrafter"/>
</dbReference>
<evidence type="ECO:0000256" key="2">
    <source>
        <dbReference type="ARBA" id="ARBA00022771"/>
    </source>
</evidence>
<feature type="domain" description="Nuclear receptor" evidence="9">
    <location>
        <begin position="10"/>
        <end position="85"/>
    </location>
</feature>
<dbReference type="InterPro" id="IPR013088">
    <property type="entry name" value="Znf_NHR/GATA"/>
</dbReference>
<keyword evidence="8" id="KW-0539">Nucleus</keyword>
<dbReference type="InterPro" id="IPR000536">
    <property type="entry name" value="Nucl_hrmn_rcpt_lig-bd"/>
</dbReference>
<gene>
    <name evidence="11" type="ORF">PMAYCL1PPCAC_16811</name>
</gene>
<dbReference type="InterPro" id="IPR001628">
    <property type="entry name" value="Znf_hrmn_rcpt"/>
</dbReference>
<reference evidence="12" key="1">
    <citation type="submission" date="2022-10" db="EMBL/GenBank/DDBJ databases">
        <title>Genome assembly of Pristionchus species.</title>
        <authorList>
            <person name="Yoshida K."/>
            <person name="Sommer R.J."/>
        </authorList>
    </citation>
    <scope>NUCLEOTIDE SEQUENCE [LARGE SCALE GENOMIC DNA]</scope>
    <source>
        <strain evidence="12">RS5460</strain>
    </source>
</reference>
<dbReference type="PROSITE" id="PS51030">
    <property type="entry name" value="NUCLEAR_REC_DBD_2"/>
    <property type="match status" value="1"/>
</dbReference>
<name>A0AAN5CLJ5_9BILA</name>
<dbReference type="Gene3D" id="3.30.50.10">
    <property type="entry name" value="Erythroid Transcription Factor GATA-1, subunit A"/>
    <property type="match status" value="1"/>
</dbReference>
<dbReference type="Gene3D" id="1.10.565.10">
    <property type="entry name" value="Retinoid X Receptor"/>
    <property type="match status" value="1"/>
</dbReference>
<dbReference type="InterPro" id="IPR035500">
    <property type="entry name" value="NHR-like_dom_sf"/>
</dbReference>
<feature type="domain" description="NR LBD" evidence="10">
    <location>
        <begin position="133"/>
        <end position="379"/>
    </location>
</feature>
<dbReference type="Pfam" id="PF00105">
    <property type="entry name" value="zf-C4"/>
    <property type="match status" value="1"/>
</dbReference>
<evidence type="ECO:0000259" key="10">
    <source>
        <dbReference type="PROSITE" id="PS51843"/>
    </source>
</evidence>
<keyword evidence="3" id="KW-0862">Zinc</keyword>
<dbReference type="SMART" id="SM00399">
    <property type="entry name" value="ZnF_C4"/>
    <property type="match status" value="1"/>
</dbReference>
<dbReference type="AlphaFoldDB" id="A0AAN5CLJ5"/>
<dbReference type="GO" id="GO:0008270">
    <property type="term" value="F:zinc ion binding"/>
    <property type="evidence" value="ECO:0007669"/>
    <property type="project" value="UniProtKB-KW"/>
</dbReference>
<dbReference type="GO" id="GO:0003700">
    <property type="term" value="F:DNA-binding transcription factor activity"/>
    <property type="evidence" value="ECO:0007669"/>
    <property type="project" value="InterPro"/>
</dbReference>
<dbReference type="SUPFAM" id="SSF48508">
    <property type="entry name" value="Nuclear receptor ligand-binding domain"/>
    <property type="match status" value="1"/>
</dbReference>
<keyword evidence="12" id="KW-1185">Reference proteome</keyword>